<feature type="transmembrane region" description="Helical" evidence="8">
    <location>
        <begin position="235"/>
        <end position="254"/>
    </location>
</feature>
<dbReference type="AlphaFoldDB" id="A0A7X2N2H1"/>
<keyword evidence="7 8" id="KW-0472">Membrane</keyword>
<dbReference type="InterPro" id="IPR003689">
    <property type="entry name" value="ZIP"/>
</dbReference>
<proteinExistence type="inferred from homology"/>
<keyword evidence="10" id="KW-1185">Reference proteome</keyword>
<protein>
    <submittedName>
        <fullName evidence="9">ZIP family metal transporter</fullName>
    </submittedName>
</protein>
<feature type="transmembrane region" description="Helical" evidence="8">
    <location>
        <begin position="35"/>
        <end position="52"/>
    </location>
</feature>
<evidence type="ECO:0000313" key="10">
    <source>
        <dbReference type="Proteomes" id="UP000470082"/>
    </source>
</evidence>
<keyword evidence="6 8" id="KW-1133">Transmembrane helix</keyword>
<keyword evidence="4 8" id="KW-0812">Transmembrane</keyword>
<dbReference type="Proteomes" id="UP000470082">
    <property type="component" value="Unassembled WGS sequence"/>
</dbReference>
<dbReference type="PANTHER" id="PTHR11040:SF211">
    <property type="entry name" value="ZINC TRANSPORTER ZIP11"/>
    <property type="match status" value="1"/>
</dbReference>
<feature type="transmembrane region" description="Helical" evidence="8">
    <location>
        <begin position="6"/>
        <end position="23"/>
    </location>
</feature>
<dbReference type="Pfam" id="PF02535">
    <property type="entry name" value="Zip"/>
    <property type="match status" value="1"/>
</dbReference>
<comment type="subcellular location">
    <subcellularLocation>
        <location evidence="1">Cell membrane</location>
        <topology evidence="1">Multi-pass membrane protein</topology>
    </subcellularLocation>
</comment>
<feature type="transmembrane region" description="Helical" evidence="8">
    <location>
        <begin position="203"/>
        <end position="220"/>
    </location>
</feature>
<name>A0A7X2N2H1_9FIRM</name>
<comment type="caution">
    <text evidence="9">The sequence shown here is derived from an EMBL/GenBank/DDBJ whole genome shotgun (WGS) entry which is preliminary data.</text>
</comment>
<sequence length="255" mass="27463">MIWLGIWIPFLGTVLGASCVYLLKKCSPLMTRCMSGIAGGVMVAASIWSLILPSIEESVYLGKFSFVPCLMGLWLGVVLLLVLDRVIPHMHINQEEEGPESHLSKTTKLMLAVTLHNIPEGMAVGVVFAGVLSGQVEMSLLSSFVLAAGIAIQNFPEGAILSLPLKNLGMSRYKAFALGAISGIVEPIASILTILFSKWILAGLPYFLSFAAGAMLYVVVEELVPEMSEGEHSNWPTICFMIGFTLMMVLDIALG</sequence>
<keyword evidence="5" id="KW-0862">Zinc</keyword>
<keyword evidence="3" id="KW-1003">Cell membrane</keyword>
<dbReference type="PANTHER" id="PTHR11040">
    <property type="entry name" value="ZINC/IRON TRANSPORTER"/>
    <property type="match status" value="1"/>
</dbReference>
<evidence type="ECO:0000256" key="8">
    <source>
        <dbReference type="SAM" id="Phobius"/>
    </source>
</evidence>
<dbReference type="EMBL" id="VUMM01000004">
    <property type="protein sequence ID" value="MSS01211.1"/>
    <property type="molecule type" value="Genomic_DNA"/>
</dbReference>
<reference evidence="9 10" key="1">
    <citation type="submission" date="2019-08" db="EMBL/GenBank/DDBJ databases">
        <title>In-depth cultivation of the pig gut microbiome towards novel bacterial diversity and tailored functional studies.</title>
        <authorList>
            <person name="Wylensek D."/>
            <person name="Hitch T.C.A."/>
            <person name="Clavel T."/>
        </authorList>
    </citation>
    <scope>NUCLEOTIDE SEQUENCE [LARGE SCALE GENOMIC DNA]</scope>
    <source>
        <strain evidence="9 10">LKV-178-WT-2G</strain>
    </source>
</reference>
<feature type="transmembrane region" description="Helical" evidence="8">
    <location>
        <begin position="64"/>
        <end position="83"/>
    </location>
</feature>
<evidence type="ECO:0000256" key="2">
    <source>
        <dbReference type="ARBA" id="ARBA00006939"/>
    </source>
</evidence>
<evidence type="ECO:0000256" key="5">
    <source>
        <dbReference type="ARBA" id="ARBA00022833"/>
    </source>
</evidence>
<evidence type="ECO:0000256" key="3">
    <source>
        <dbReference type="ARBA" id="ARBA00022475"/>
    </source>
</evidence>
<evidence type="ECO:0000256" key="1">
    <source>
        <dbReference type="ARBA" id="ARBA00004651"/>
    </source>
</evidence>
<comment type="similarity">
    <text evidence="2">Belongs to the ZIP transporter (TC 2.A.5) family.</text>
</comment>
<feature type="transmembrane region" description="Helical" evidence="8">
    <location>
        <begin position="175"/>
        <end position="196"/>
    </location>
</feature>
<evidence type="ECO:0000256" key="4">
    <source>
        <dbReference type="ARBA" id="ARBA00022692"/>
    </source>
</evidence>
<organism evidence="9 10">
    <name type="scientific">Floccifex porci</name>
    <dbReference type="NCBI Taxonomy" id="2606629"/>
    <lineage>
        <taxon>Bacteria</taxon>
        <taxon>Bacillati</taxon>
        <taxon>Bacillota</taxon>
        <taxon>Erysipelotrichia</taxon>
        <taxon>Erysipelotrichales</taxon>
        <taxon>Erysipelotrichaceae</taxon>
        <taxon>Floccifex</taxon>
    </lineage>
</organism>
<evidence type="ECO:0000256" key="7">
    <source>
        <dbReference type="ARBA" id="ARBA00023136"/>
    </source>
</evidence>
<accession>A0A7X2N2H1</accession>
<evidence type="ECO:0000256" key="6">
    <source>
        <dbReference type="ARBA" id="ARBA00022989"/>
    </source>
</evidence>
<dbReference type="GO" id="GO:0005886">
    <property type="term" value="C:plasma membrane"/>
    <property type="evidence" value="ECO:0007669"/>
    <property type="project" value="UniProtKB-SubCell"/>
</dbReference>
<evidence type="ECO:0000313" key="9">
    <source>
        <dbReference type="EMBL" id="MSS01211.1"/>
    </source>
</evidence>
<dbReference type="GO" id="GO:0005385">
    <property type="term" value="F:zinc ion transmembrane transporter activity"/>
    <property type="evidence" value="ECO:0007669"/>
    <property type="project" value="TreeGrafter"/>
</dbReference>
<gene>
    <name evidence="9" type="ORF">FYJ50_03665</name>
</gene>
<dbReference type="RefSeq" id="WP_154459676.1">
    <property type="nucleotide sequence ID" value="NZ_VUMM01000004.1"/>
</dbReference>